<gene>
    <name evidence="1" type="ORF">ACFQJ7_15785</name>
</gene>
<reference evidence="1 2" key="1">
    <citation type="journal article" date="2014" name="Int. J. Syst. Evol. Microbiol.">
        <title>Complete genome sequence of Corynebacterium casei LMG S-19264T (=DSM 44701T), isolated from a smear-ripened cheese.</title>
        <authorList>
            <consortium name="US DOE Joint Genome Institute (JGI-PGF)"/>
            <person name="Walter F."/>
            <person name="Albersmeier A."/>
            <person name="Kalinowski J."/>
            <person name="Ruckert C."/>
        </authorList>
    </citation>
    <scope>NUCLEOTIDE SEQUENCE [LARGE SCALE GENOMIC DNA]</scope>
    <source>
        <strain evidence="1 2">CGMCC 4.7215</strain>
    </source>
</reference>
<sequence>MSYATEFLRQCWNSPACSKALSRKSIDSGESRQIAEKIQAVHDAVASLRGNKEDLAEDVTALVTEVAGNAVSQQVEDEAKGFVDDLIETLEEQAHRTTVVRESPKGDDELENEKYVIRLTRNGGEVFRVTDTGGCNSLNR</sequence>
<accession>A0ABD5XD29</accession>
<dbReference type="AlphaFoldDB" id="A0ABD5XD29"/>
<comment type="caution">
    <text evidence="1">The sequence shown here is derived from an EMBL/GenBank/DDBJ whole genome shotgun (WGS) entry which is preliminary data.</text>
</comment>
<name>A0ABD5XD29_9EURY</name>
<dbReference type="RefSeq" id="WP_267637903.1">
    <property type="nucleotide sequence ID" value="NZ_JAODIY010000011.1"/>
</dbReference>
<evidence type="ECO:0000313" key="2">
    <source>
        <dbReference type="Proteomes" id="UP001596414"/>
    </source>
</evidence>
<protein>
    <submittedName>
        <fullName evidence="1">Uncharacterized protein</fullName>
    </submittedName>
</protein>
<evidence type="ECO:0000313" key="1">
    <source>
        <dbReference type="EMBL" id="MFC7127459.1"/>
    </source>
</evidence>
<proteinExistence type="predicted"/>
<dbReference type="Proteomes" id="UP001596414">
    <property type="component" value="Unassembled WGS sequence"/>
</dbReference>
<organism evidence="1 2">
    <name type="scientific">Halovenus rubra</name>
    <dbReference type="NCBI Taxonomy" id="869890"/>
    <lineage>
        <taxon>Archaea</taxon>
        <taxon>Methanobacteriati</taxon>
        <taxon>Methanobacteriota</taxon>
        <taxon>Stenosarchaea group</taxon>
        <taxon>Halobacteria</taxon>
        <taxon>Halobacteriales</taxon>
        <taxon>Haloarculaceae</taxon>
        <taxon>Halovenus</taxon>
    </lineage>
</organism>
<dbReference type="EMBL" id="JBHSZQ010000050">
    <property type="protein sequence ID" value="MFC7127459.1"/>
    <property type="molecule type" value="Genomic_DNA"/>
</dbReference>